<comment type="caution">
    <text evidence="3">The sequence shown here is derived from an EMBL/GenBank/DDBJ whole genome shotgun (WGS) entry which is preliminary data.</text>
</comment>
<evidence type="ECO:0000313" key="4">
    <source>
        <dbReference type="Proteomes" id="UP001458880"/>
    </source>
</evidence>
<gene>
    <name evidence="3" type="ORF">QE152_g10414</name>
</gene>
<dbReference type="InterPro" id="IPR033139">
    <property type="entry name" value="Caspase_cys_AS"/>
</dbReference>
<dbReference type="InterPro" id="IPR011600">
    <property type="entry name" value="Pept_C14_caspase"/>
</dbReference>
<dbReference type="GO" id="GO:0005737">
    <property type="term" value="C:cytoplasm"/>
    <property type="evidence" value="ECO:0007669"/>
    <property type="project" value="TreeGrafter"/>
</dbReference>
<dbReference type="Pfam" id="PF00656">
    <property type="entry name" value="Peptidase_C14"/>
    <property type="match status" value="1"/>
</dbReference>
<dbReference type="InterPro" id="IPR015917">
    <property type="entry name" value="Pept_C14A"/>
</dbReference>
<evidence type="ECO:0000259" key="2">
    <source>
        <dbReference type="PROSITE" id="PS50208"/>
    </source>
</evidence>
<protein>
    <submittedName>
        <fullName evidence="3">Caspase domain</fullName>
    </submittedName>
</protein>
<dbReference type="AlphaFoldDB" id="A0AAW1LUP0"/>
<dbReference type="GO" id="GO:0006915">
    <property type="term" value="P:apoptotic process"/>
    <property type="evidence" value="ECO:0007669"/>
    <property type="project" value="TreeGrafter"/>
</dbReference>
<dbReference type="GO" id="GO:0043525">
    <property type="term" value="P:positive regulation of neuron apoptotic process"/>
    <property type="evidence" value="ECO:0007669"/>
    <property type="project" value="TreeGrafter"/>
</dbReference>
<dbReference type="Proteomes" id="UP001458880">
    <property type="component" value="Unassembled WGS sequence"/>
</dbReference>
<reference evidence="3 4" key="1">
    <citation type="journal article" date="2024" name="BMC Genomics">
        <title>De novo assembly and annotation of Popillia japonica's genome with initial clues to its potential as an invasive pest.</title>
        <authorList>
            <person name="Cucini C."/>
            <person name="Boschi S."/>
            <person name="Funari R."/>
            <person name="Cardaioli E."/>
            <person name="Iannotti N."/>
            <person name="Marturano G."/>
            <person name="Paoli F."/>
            <person name="Bruttini M."/>
            <person name="Carapelli A."/>
            <person name="Frati F."/>
            <person name="Nardi F."/>
        </authorList>
    </citation>
    <scope>NUCLEOTIDE SEQUENCE [LARGE SCALE GENOMIC DNA]</scope>
    <source>
        <strain evidence="3">DMR45628</strain>
    </source>
</reference>
<organism evidence="3 4">
    <name type="scientific">Popillia japonica</name>
    <name type="common">Japanese beetle</name>
    <dbReference type="NCBI Taxonomy" id="7064"/>
    <lineage>
        <taxon>Eukaryota</taxon>
        <taxon>Metazoa</taxon>
        <taxon>Ecdysozoa</taxon>
        <taxon>Arthropoda</taxon>
        <taxon>Hexapoda</taxon>
        <taxon>Insecta</taxon>
        <taxon>Pterygota</taxon>
        <taxon>Neoptera</taxon>
        <taxon>Endopterygota</taxon>
        <taxon>Coleoptera</taxon>
        <taxon>Polyphaga</taxon>
        <taxon>Scarabaeiformia</taxon>
        <taxon>Scarabaeidae</taxon>
        <taxon>Rutelinae</taxon>
        <taxon>Popillia</taxon>
    </lineage>
</organism>
<dbReference type="GO" id="GO:0004197">
    <property type="term" value="F:cysteine-type endopeptidase activity"/>
    <property type="evidence" value="ECO:0007669"/>
    <property type="project" value="InterPro"/>
</dbReference>
<comment type="similarity">
    <text evidence="1">Belongs to the peptidase C14A family.</text>
</comment>
<dbReference type="EMBL" id="JASPKY010000095">
    <property type="protein sequence ID" value="KAK9737765.1"/>
    <property type="molecule type" value="Genomic_DNA"/>
</dbReference>
<name>A0AAW1LUP0_POPJA</name>
<dbReference type="GO" id="GO:0006508">
    <property type="term" value="P:proteolysis"/>
    <property type="evidence" value="ECO:0007669"/>
    <property type="project" value="InterPro"/>
</dbReference>
<keyword evidence="4" id="KW-1185">Reference proteome</keyword>
<dbReference type="SMART" id="SM00115">
    <property type="entry name" value="CASc"/>
    <property type="match status" value="1"/>
</dbReference>
<proteinExistence type="inferred from homology"/>
<dbReference type="PRINTS" id="PR00376">
    <property type="entry name" value="IL1BCENZYME"/>
</dbReference>
<dbReference type="PROSITE" id="PS01122">
    <property type="entry name" value="CASPASE_CYS"/>
    <property type="match status" value="1"/>
</dbReference>
<dbReference type="PROSITE" id="PS50208">
    <property type="entry name" value="CASPASE_P20"/>
    <property type="match status" value="1"/>
</dbReference>
<dbReference type="InterPro" id="IPR002398">
    <property type="entry name" value="Pept_C14"/>
</dbReference>
<dbReference type="SUPFAM" id="SSF52129">
    <property type="entry name" value="Caspase-like"/>
    <property type="match status" value="1"/>
</dbReference>
<evidence type="ECO:0000313" key="3">
    <source>
        <dbReference type="EMBL" id="KAK9737765.1"/>
    </source>
</evidence>
<dbReference type="Gene3D" id="3.40.50.1460">
    <property type="match status" value="1"/>
</dbReference>
<dbReference type="PANTHER" id="PTHR10454:SF245">
    <property type="entry name" value="CASPASE-RELATED"/>
    <property type="match status" value="1"/>
</dbReference>
<dbReference type="InterPro" id="IPR001309">
    <property type="entry name" value="Pept_C14_p20"/>
</dbReference>
<dbReference type="InterPro" id="IPR029030">
    <property type="entry name" value="Caspase-like_dom_sf"/>
</dbReference>
<accession>A0AAW1LUP0</accession>
<evidence type="ECO:0000256" key="1">
    <source>
        <dbReference type="ARBA" id="ARBA00010134"/>
    </source>
</evidence>
<feature type="domain" description="Caspase family p20" evidence="2">
    <location>
        <begin position="54"/>
        <end position="177"/>
    </location>
</feature>
<dbReference type="PANTHER" id="PTHR10454">
    <property type="entry name" value="CASPASE"/>
    <property type="match status" value="1"/>
</dbReference>
<sequence>MMEADGNCNSNGYASAESADERDALGNTRFPQANVVARMVTERNDRYYKMDHKERGIAVIFNHEFFKVPGLKQRTGTQVDCKNLKLQLQRLHFTVFVYNDLDHQELHGKINEVSKVDFTNYDCFLLAVLSHGDKGILYARDNGYKPESLWGTFTADNVPTLAGKPKMFFIQACQGDQLDRGVTLSRTETDGSPHSYRIPTHADFLIAYSTISGELNITV</sequence>